<dbReference type="Pfam" id="PF16053">
    <property type="entry name" value="MRP-S34"/>
    <property type="match status" value="1"/>
</dbReference>
<comment type="caution">
    <text evidence="1">The sequence shown here is derived from an EMBL/GenBank/DDBJ whole genome shotgun (WGS) entry which is preliminary data.</text>
</comment>
<dbReference type="PANTHER" id="PTHR28589:SF1">
    <property type="entry name" value="SMALL RIBOSOMAL SUBUNIT PROTEIN MS34"/>
    <property type="match status" value="1"/>
</dbReference>
<gene>
    <name evidence="1" type="ORF">BIW11_13696</name>
</gene>
<dbReference type="Proteomes" id="UP000192247">
    <property type="component" value="Unassembled WGS sequence"/>
</dbReference>
<dbReference type="FunCoup" id="A0A1V9X0P4">
    <property type="interactions" value="213"/>
</dbReference>
<dbReference type="InterPro" id="IPR032053">
    <property type="entry name" value="Ribosomal_mS34"/>
</dbReference>
<reference evidence="1" key="1">
    <citation type="journal article" date="2017" name="Gigascience">
        <title>Draft genome of the honey bee ectoparasitic mite, Tropilaelaps mercedesae, is shaped by the parasitic life history.</title>
        <authorList>
            <person name="Dong X."/>
            <person name="Armstrong S.D."/>
            <person name="Xia D."/>
            <person name="Makepeace B.L."/>
            <person name="Darby A.C."/>
            <person name="Kadowaki T."/>
        </authorList>
    </citation>
    <scope>NUCLEOTIDE SEQUENCE [LARGE SCALE GENOMIC DNA]</scope>
    <source>
        <strain evidence="1">Wuxi-XJTLU</strain>
    </source>
</reference>
<dbReference type="InParanoid" id="A0A1V9X0P4"/>
<keyword evidence="2" id="KW-1185">Reference proteome</keyword>
<dbReference type="AlphaFoldDB" id="A0A1V9X0P4"/>
<name>A0A1V9X0P4_9ACAR</name>
<protein>
    <recommendedName>
        <fullName evidence="3">28S ribosomal protein S34</fullName>
    </recommendedName>
</protein>
<sequence length="271" mass="32113">MFFYRQRRLLAGAGRCFGPAAVAVPHMDHNNKHARFSSNFANRIRGAASRRRCSQTFRFDFLSFRSSRKLQHVALLDNMPRIQYVGYPSRYHGKHLMMLLLKLKNFGVGRLVTRYTYNKYPEPTFYVIKKVQPYMDDENKWANVWVDTYFRGTIGPRDELLEQSYVPDYRLVPKDEEKALFDQITGKPKVQLLPREKEFSPLLKMLVERDDLARGITTPRKLPLVYEARHYFEKEPPFPPTRVAEEGETPNIDPFAEEPLKYERFRRGIRW</sequence>
<evidence type="ECO:0008006" key="3">
    <source>
        <dbReference type="Google" id="ProtNLM"/>
    </source>
</evidence>
<dbReference type="EMBL" id="MNPL01029820">
    <property type="protein sequence ID" value="OQR67145.1"/>
    <property type="molecule type" value="Genomic_DNA"/>
</dbReference>
<accession>A0A1V9X0P4</accession>
<dbReference type="GO" id="GO:0005739">
    <property type="term" value="C:mitochondrion"/>
    <property type="evidence" value="ECO:0007669"/>
    <property type="project" value="InterPro"/>
</dbReference>
<dbReference type="PANTHER" id="PTHR28589">
    <property type="entry name" value="28S RIBOSOMAL PROTEIN S34, MITOCHONDRIAL"/>
    <property type="match status" value="1"/>
</dbReference>
<proteinExistence type="predicted"/>
<evidence type="ECO:0000313" key="1">
    <source>
        <dbReference type="EMBL" id="OQR67145.1"/>
    </source>
</evidence>
<dbReference type="GO" id="GO:0003735">
    <property type="term" value="F:structural constituent of ribosome"/>
    <property type="evidence" value="ECO:0007669"/>
    <property type="project" value="InterPro"/>
</dbReference>
<dbReference type="STRING" id="418985.A0A1V9X0P4"/>
<evidence type="ECO:0000313" key="2">
    <source>
        <dbReference type="Proteomes" id="UP000192247"/>
    </source>
</evidence>
<dbReference type="OrthoDB" id="16434at2759"/>
<organism evidence="1 2">
    <name type="scientific">Tropilaelaps mercedesae</name>
    <dbReference type="NCBI Taxonomy" id="418985"/>
    <lineage>
        <taxon>Eukaryota</taxon>
        <taxon>Metazoa</taxon>
        <taxon>Ecdysozoa</taxon>
        <taxon>Arthropoda</taxon>
        <taxon>Chelicerata</taxon>
        <taxon>Arachnida</taxon>
        <taxon>Acari</taxon>
        <taxon>Parasitiformes</taxon>
        <taxon>Mesostigmata</taxon>
        <taxon>Gamasina</taxon>
        <taxon>Dermanyssoidea</taxon>
        <taxon>Laelapidae</taxon>
        <taxon>Tropilaelaps</taxon>
    </lineage>
</organism>